<sequence length="331" mass="35567">MMVLAPSPRRALAAALLALSAWAAQAQPAPTAPTASDCPPAPPALTPERLQQEVRAARDRGLLWRVEKDGRRSWLYGTLHVARADWVVPGPTVLRALQGSDLLALELNPLDAESLRPLMAPADPAIAQRVLGLARRARLATQAAALCLPLQALAHQRPVMQAVTLTVLAARREALYAEFAVDAVLASTAQAQRQPIVALEQASEQLALLAGRDDAEEGDLFDSALDELASGEGAEQLRALAQAWADGDLAMLERYPQWCHCLDTPVEREQMKRLLDDRNAPMAGKIAALHEGGRRVFAAVGALHMIGPQGLPTLLRARGFSVTREPWPAAP</sequence>
<dbReference type="EMBL" id="JALGBI010000002">
    <property type="protein sequence ID" value="MCJ0764670.1"/>
    <property type="molecule type" value="Genomic_DNA"/>
</dbReference>
<feature type="chain" id="PRO_5040765748" evidence="1">
    <location>
        <begin position="27"/>
        <end position="331"/>
    </location>
</feature>
<accession>A0A9X1VX88</accession>
<protein>
    <submittedName>
        <fullName evidence="2">TraB/GumN family protein</fullName>
    </submittedName>
</protein>
<dbReference type="CDD" id="cd14789">
    <property type="entry name" value="Tiki"/>
    <property type="match status" value="1"/>
</dbReference>
<name>A0A9X1VX88_9BURK</name>
<dbReference type="RefSeq" id="WP_243307572.1">
    <property type="nucleotide sequence ID" value="NZ_JALGBI010000002.1"/>
</dbReference>
<gene>
    <name evidence="2" type="ORF">MMF98_15740</name>
</gene>
<comment type="caution">
    <text evidence="2">The sequence shown here is derived from an EMBL/GenBank/DDBJ whole genome shotgun (WGS) entry which is preliminary data.</text>
</comment>
<dbReference type="PANTHER" id="PTHR40590">
    <property type="entry name" value="CYTOPLASMIC PROTEIN-RELATED"/>
    <property type="match status" value="1"/>
</dbReference>
<proteinExistence type="predicted"/>
<feature type="signal peptide" evidence="1">
    <location>
        <begin position="1"/>
        <end position="26"/>
    </location>
</feature>
<evidence type="ECO:0000256" key="1">
    <source>
        <dbReference type="SAM" id="SignalP"/>
    </source>
</evidence>
<keyword evidence="3" id="KW-1185">Reference proteome</keyword>
<dbReference type="Pfam" id="PF01963">
    <property type="entry name" value="TraB_PrgY_gumN"/>
    <property type="match status" value="1"/>
</dbReference>
<dbReference type="InterPro" id="IPR002816">
    <property type="entry name" value="TraB/PrgY/GumN_fam"/>
</dbReference>
<evidence type="ECO:0000313" key="3">
    <source>
        <dbReference type="Proteomes" id="UP001139447"/>
    </source>
</evidence>
<keyword evidence="1" id="KW-0732">Signal</keyword>
<organism evidence="2 3">
    <name type="scientific">Variovorax terrae</name>
    <dbReference type="NCBI Taxonomy" id="2923278"/>
    <lineage>
        <taxon>Bacteria</taxon>
        <taxon>Pseudomonadati</taxon>
        <taxon>Pseudomonadota</taxon>
        <taxon>Betaproteobacteria</taxon>
        <taxon>Burkholderiales</taxon>
        <taxon>Comamonadaceae</taxon>
        <taxon>Variovorax</taxon>
    </lineage>
</organism>
<dbReference type="Proteomes" id="UP001139447">
    <property type="component" value="Unassembled WGS sequence"/>
</dbReference>
<dbReference type="InterPro" id="IPR047111">
    <property type="entry name" value="YbaP-like"/>
</dbReference>
<dbReference type="AlphaFoldDB" id="A0A9X1VX88"/>
<dbReference type="PANTHER" id="PTHR40590:SF1">
    <property type="entry name" value="CYTOPLASMIC PROTEIN"/>
    <property type="match status" value="1"/>
</dbReference>
<evidence type="ECO:0000313" key="2">
    <source>
        <dbReference type="EMBL" id="MCJ0764670.1"/>
    </source>
</evidence>
<reference evidence="2" key="1">
    <citation type="submission" date="2022-03" db="EMBL/GenBank/DDBJ databases">
        <authorList>
            <person name="Woo C.Y."/>
        </authorList>
    </citation>
    <scope>NUCLEOTIDE SEQUENCE</scope>
    <source>
        <strain evidence="2">CYS-02</strain>
    </source>
</reference>